<evidence type="ECO:0000256" key="8">
    <source>
        <dbReference type="ARBA" id="ARBA00022840"/>
    </source>
</evidence>
<evidence type="ECO:0000259" key="12">
    <source>
        <dbReference type="PROSITE" id="PS50089"/>
    </source>
</evidence>
<dbReference type="InterPro" id="IPR000330">
    <property type="entry name" value="SNF2_N"/>
</dbReference>
<comment type="similarity">
    <text evidence="1">Belongs to the SNF2/RAD54 helicase family.</text>
</comment>
<dbReference type="InterPro" id="IPR049730">
    <property type="entry name" value="SNF2/RAD54-like_C"/>
</dbReference>
<keyword evidence="5" id="KW-0378">Hydrolase</keyword>
<evidence type="ECO:0000259" key="13">
    <source>
        <dbReference type="PROSITE" id="PS51192"/>
    </source>
</evidence>
<dbReference type="InterPro" id="IPR050628">
    <property type="entry name" value="SNF2_RAD54_helicase_TF"/>
</dbReference>
<dbReference type="InterPro" id="IPR017907">
    <property type="entry name" value="Znf_RING_CS"/>
</dbReference>
<dbReference type="OrthoDB" id="423559at2759"/>
<dbReference type="GO" id="GO:0008094">
    <property type="term" value="F:ATP-dependent activity, acting on DNA"/>
    <property type="evidence" value="ECO:0007669"/>
    <property type="project" value="TreeGrafter"/>
</dbReference>
<proteinExistence type="inferred from homology"/>
<evidence type="ECO:0000256" key="3">
    <source>
        <dbReference type="ARBA" id="ARBA00022741"/>
    </source>
</evidence>
<dbReference type="EMBL" id="LT598466">
    <property type="protein sequence ID" value="SCU82750.1"/>
    <property type="molecule type" value="Genomic_DNA"/>
</dbReference>
<dbReference type="CDD" id="cd18793">
    <property type="entry name" value="SF2_C_SNF"/>
    <property type="match status" value="1"/>
</dbReference>
<dbReference type="Proteomes" id="UP000191024">
    <property type="component" value="Chromosome C"/>
</dbReference>
<feature type="region of interest" description="Disordered" evidence="11">
    <location>
        <begin position="164"/>
        <end position="195"/>
    </location>
</feature>
<evidence type="ECO:0000313" key="16">
    <source>
        <dbReference type="Proteomes" id="UP000191024"/>
    </source>
</evidence>
<keyword evidence="4 9" id="KW-0863">Zinc-finger</keyword>
<dbReference type="SMART" id="SM00487">
    <property type="entry name" value="DEXDc"/>
    <property type="match status" value="1"/>
</dbReference>
<evidence type="ECO:0000259" key="14">
    <source>
        <dbReference type="PROSITE" id="PS51194"/>
    </source>
</evidence>
<dbReference type="GO" id="GO:0000724">
    <property type="term" value="P:double-strand break repair via homologous recombination"/>
    <property type="evidence" value="ECO:0007669"/>
    <property type="project" value="TreeGrafter"/>
</dbReference>
<keyword evidence="3" id="KW-0547">Nucleotide-binding</keyword>
<dbReference type="PROSITE" id="PS00518">
    <property type="entry name" value="ZF_RING_1"/>
    <property type="match status" value="1"/>
</dbReference>
<evidence type="ECO:0000256" key="5">
    <source>
        <dbReference type="ARBA" id="ARBA00022801"/>
    </source>
</evidence>
<protein>
    <submittedName>
        <fullName evidence="15">LAMI_0C00738g1_1</fullName>
    </submittedName>
</protein>
<dbReference type="InterPro" id="IPR038718">
    <property type="entry name" value="SNF2-like_sf"/>
</dbReference>
<feature type="domain" description="Helicase C-terminal" evidence="14">
    <location>
        <begin position="1125"/>
        <end position="1279"/>
    </location>
</feature>
<feature type="compositionally biased region" description="Polar residues" evidence="11">
    <location>
        <begin position="108"/>
        <end position="117"/>
    </location>
</feature>
<evidence type="ECO:0000256" key="2">
    <source>
        <dbReference type="ARBA" id="ARBA00022723"/>
    </source>
</evidence>
<dbReference type="PROSITE" id="PS50089">
    <property type="entry name" value="ZF_RING_2"/>
    <property type="match status" value="1"/>
</dbReference>
<dbReference type="InterPro" id="IPR013083">
    <property type="entry name" value="Znf_RING/FYVE/PHD"/>
</dbReference>
<dbReference type="CDD" id="cd18008">
    <property type="entry name" value="DEXDc_SHPRH-like"/>
    <property type="match status" value="1"/>
</dbReference>
<dbReference type="GO" id="GO:0005737">
    <property type="term" value="C:cytoplasm"/>
    <property type="evidence" value="ECO:0007669"/>
    <property type="project" value="TreeGrafter"/>
</dbReference>
<keyword evidence="10" id="KW-0175">Coiled coil</keyword>
<dbReference type="SUPFAM" id="SSF57850">
    <property type="entry name" value="RING/U-box"/>
    <property type="match status" value="1"/>
</dbReference>
<evidence type="ECO:0000256" key="11">
    <source>
        <dbReference type="SAM" id="MobiDB-lite"/>
    </source>
</evidence>
<organism evidence="15 16">
    <name type="scientific">Lachancea mirantina</name>
    <dbReference type="NCBI Taxonomy" id="1230905"/>
    <lineage>
        <taxon>Eukaryota</taxon>
        <taxon>Fungi</taxon>
        <taxon>Dikarya</taxon>
        <taxon>Ascomycota</taxon>
        <taxon>Saccharomycotina</taxon>
        <taxon>Saccharomycetes</taxon>
        <taxon>Saccharomycetales</taxon>
        <taxon>Saccharomycetaceae</taxon>
        <taxon>Lachancea</taxon>
    </lineage>
</organism>
<gene>
    <name evidence="15" type="ORF">LAMI_0C00738G</name>
</gene>
<keyword evidence="7" id="KW-0862">Zinc</keyword>
<name>A0A1G4IZN8_9SACH</name>
<feature type="region of interest" description="Disordered" evidence="11">
    <location>
        <begin position="77"/>
        <end position="152"/>
    </location>
</feature>
<dbReference type="InterPro" id="IPR001650">
    <property type="entry name" value="Helicase_C-like"/>
</dbReference>
<dbReference type="Gene3D" id="3.40.50.300">
    <property type="entry name" value="P-loop containing nucleotide triphosphate hydrolases"/>
    <property type="match status" value="1"/>
</dbReference>
<dbReference type="STRING" id="1230905.A0A1G4IZN8"/>
<feature type="compositionally biased region" description="Basic and acidic residues" evidence="11">
    <location>
        <begin position="77"/>
        <end position="87"/>
    </location>
</feature>
<keyword evidence="8" id="KW-0067">ATP-binding</keyword>
<keyword evidence="2" id="KW-0479">Metal-binding</keyword>
<feature type="domain" description="Helicase ATP-binding" evidence="13">
    <location>
        <begin position="629"/>
        <end position="833"/>
    </location>
</feature>
<feature type="domain" description="RING-type" evidence="12">
    <location>
        <begin position="1005"/>
        <end position="1060"/>
    </location>
</feature>
<reference evidence="16" key="1">
    <citation type="submission" date="2016-03" db="EMBL/GenBank/DDBJ databases">
        <authorList>
            <person name="Devillers H."/>
        </authorList>
    </citation>
    <scope>NUCLEOTIDE SEQUENCE [LARGE SCALE GENOMIC DNA]</scope>
</reference>
<dbReference type="Pfam" id="PF00176">
    <property type="entry name" value="SNF2-rel_dom"/>
    <property type="match status" value="1"/>
</dbReference>
<dbReference type="SUPFAM" id="SSF52540">
    <property type="entry name" value="P-loop containing nucleoside triphosphate hydrolases"/>
    <property type="match status" value="2"/>
</dbReference>
<dbReference type="PROSITE" id="PS51192">
    <property type="entry name" value="HELICASE_ATP_BIND_1"/>
    <property type="match status" value="1"/>
</dbReference>
<dbReference type="Gene3D" id="3.30.40.10">
    <property type="entry name" value="Zinc/RING finger domain, C3HC4 (zinc finger)"/>
    <property type="match status" value="1"/>
</dbReference>
<feature type="compositionally biased region" description="Polar residues" evidence="11">
    <location>
        <begin position="1"/>
        <end position="17"/>
    </location>
</feature>
<dbReference type="GO" id="GO:0016787">
    <property type="term" value="F:hydrolase activity"/>
    <property type="evidence" value="ECO:0007669"/>
    <property type="project" value="UniProtKB-KW"/>
</dbReference>
<dbReference type="SMART" id="SM00184">
    <property type="entry name" value="RING"/>
    <property type="match status" value="1"/>
</dbReference>
<keyword evidence="16" id="KW-1185">Reference proteome</keyword>
<dbReference type="PANTHER" id="PTHR45626">
    <property type="entry name" value="TRANSCRIPTION TERMINATION FACTOR 2-RELATED"/>
    <property type="match status" value="1"/>
</dbReference>
<dbReference type="GO" id="GO:0008270">
    <property type="term" value="F:zinc ion binding"/>
    <property type="evidence" value="ECO:0007669"/>
    <property type="project" value="UniProtKB-KW"/>
</dbReference>
<dbReference type="InterPro" id="IPR027370">
    <property type="entry name" value="Znf-RING_euk"/>
</dbReference>
<dbReference type="GO" id="GO:0005634">
    <property type="term" value="C:nucleus"/>
    <property type="evidence" value="ECO:0007669"/>
    <property type="project" value="TreeGrafter"/>
</dbReference>
<evidence type="ECO:0000256" key="6">
    <source>
        <dbReference type="ARBA" id="ARBA00022806"/>
    </source>
</evidence>
<evidence type="ECO:0000256" key="1">
    <source>
        <dbReference type="ARBA" id="ARBA00007025"/>
    </source>
</evidence>
<dbReference type="GO" id="GO:0005524">
    <property type="term" value="F:ATP binding"/>
    <property type="evidence" value="ECO:0007669"/>
    <property type="project" value="UniProtKB-KW"/>
</dbReference>
<evidence type="ECO:0000256" key="10">
    <source>
        <dbReference type="SAM" id="Coils"/>
    </source>
</evidence>
<evidence type="ECO:0000256" key="4">
    <source>
        <dbReference type="ARBA" id="ARBA00022771"/>
    </source>
</evidence>
<accession>A0A1G4IZN8</accession>
<keyword evidence="6" id="KW-0347">Helicase</keyword>
<dbReference type="CDD" id="cd23136">
    <property type="entry name" value="RING-HC_ULS1-like"/>
    <property type="match status" value="1"/>
</dbReference>
<dbReference type="PROSITE" id="PS51194">
    <property type="entry name" value="HELICASE_CTER"/>
    <property type="match status" value="1"/>
</dbReference>
<feature type="region of interest" description="Disordered" evidence="11">
    <location>
        <begin position="1"/>
        <end position="58"/>
    </location>
</feature>
<evidence type="ECO:0000313" key="15">
    <source>
        <dbReference type="EMBL" id="SCU82750.1"/>
    </source>
</evidence>
<dbReference type="Gene3D" id="3.40.50.10810">
    <property type="entry name" value="Tandem AAA-ATPase domain"/>
    <property type="match status" value="1"/>
</dbReference>
<sequence>MESSLLARSSTAYSSPAKSMPSIDLTSSDNDVDRQLVPGTMAHNEEATRSRLPLLISGSNARRSSTLRFAGLDVVNGKEDRTEDRIPSESSIELDDPEVRPSKKQKVASGTLNSNDKPINERLVPTADSDLHATPLAGPEGASEQSSSVSELKSTEYLDLDGLEQTEESSPLRPQAARPSEIPTLTNKKIDPEETPIIILSEDEDSGTGDPVKLDAANQESNEIARSPYFQINRNGSGSSPMAVHRASHENLMADLNRQEQQLIAAKTTQRNTKVILQKKLHRRDASVKDAEAKYRLLSEKVAESPSSSDARQYLDEMGRQLVDLKKRRENVFLKLRDVERKERDISEQYLRFSHQKELKAAHSSANLQNATRDHRNTAMLQARSRLIQRKQHLERLLDQGKISSDLFNSSVREIENSIRHLDIPNSANSNDESKSAIFFKSIDVARNLIAKNSVRSPSNKNLMYYLLDILADFMKNTNQGKNYSMSQKRNAERAVTDLERHGVKMPALSKFLEGLGFVVKPDIFDRMRSYENRGRAIDDDFKSVDPSSQNSKLVDEEILSHHIKEDRYQYNSLQLSNIYNSQDNESLQELLESLKEVETEVDGEELTPPELTVNLMKHQRQGLSWLLAAEKSNKKGGLLADDMGLGKTVQAISLMIANKSPSSSCKTNLIVAPVAVLRVWDAELRAKIKREARLRVMIFGGAGGAKVTSYRDLLKHDVVLVSYQTLASELKKHWPQKLKLDNDDVKLSDVPNISAMNALKERGREYWSPFFCNESQFYRIILDEAQNIKNKKTKAATACCTLDATYRWALSGTPIQNNIMEFYSIIRYLRIPPYNREHKFKADIGNPLGKISTNYDSYDRKQAIKKIQVLLRAIMLRRTKDSKIDGEPILQLPSKAIDLQEDVLSGEELQFYSKLENTNQKKVEQLMTNKGRGNYSNILSLLLRLRQACCHPALVTIGEHKNDDTKVVNGKSFEHDWMRLYSVTQGLTEAARETIMDGLDSMMCPYCMEQMEPESTSILTPCGHLICESCVEPFMDDARFETEGWKPNDELVVPCLVCKADVSEKAVITYRLYDQIVNKNYTEKDLRAEFEDEREAQKLKLKNGYHINLSTLQPSLKVGQCLKIVGDVLSTTKDEKVIIFSQFVTFFDLLQHFLAKELRVPLLRYDGSLNSKVRAQVIEEFYQCPTKRVLLISMKAGNAGLTLTCANHVVLVDPFWNPFVEEQAMDRCYRISQQKNVKVYRLLVKNSVEDRILELQKKKRDLVDSAMDPSKIREVNRLGRQELGFLFGLNSLNGPGR</sequence>
<feature type="coiled-coil region" evidence="10">
    <location>
        <begin position="242"/>
        <end position="269"/>
    </location>
</feature>
<dbReference type="InterPro" id="IPR014001">
    <property type="entry name" value="Helicase_ATP-bd"/>
</dbReference>
<evidence type="ECO:0000256" key="9">
    <source>
        <dbReference type="PROSITE-ProRule" id="PRU00175"/>
    </source>
</evidence>
<dbReference type="SMART" id="SM00490">
    <property type="entry name" value="HELICc"/>
    <property type="match status" value="1"/>
</dbReference>
<dbReference type="Pfam" id="PF13445">
    <property type="entry name" value="zf-RING_UBOX"/>
    <property type="match status" value="1"/>
</dbReference>
<dbReference type="Pfam" id="PF00271">
    <property type="entry name" value="Helicase_C"/>
    <property type="match status" value="1"/>
</dbReference>
<dbReference type="GO" id="GO:0004386">
    <property type="term" value="F:helicase activity"/>
    <property type="evidence" value="ECO:0007669"/>
    <property type="project" value="UniProtKB-KW"/>
</dbReference>
<dbReference type="InterPro" id="IPR027417">
    <property type="entry name" value="P-loop_NTPase"/>
</dbReference>
<dbReference type="InterPro" id="IPR001841">
    <property type="entry name" value="Znf_RING"/>
</dbReference>
<feature type="compositionally biased region" description="Low complexity" evidence="11">
    <location>
        <begin position="140"/>
        <end position="152"/>
    </location>
</feature>
<dbReference type="PANTHER" id="PTHR45626:SF16">
    <property type="entry name" value="ATP-DEPENDENT HELICASE ULS1"/>
    <property type="match status" value="1"/>
</dbReference>
<evidence type="ECO:0000256" key="7">
    <source>
        <dbReference type="ARBA" id="ARBA00022833"/>
    </source>
</evidence>
<feature type="coiled-coil region" evidence="10">
    <location>
        <begin position="581"/>
        <end position="608"/>
    </location>
</feature>